<evidence type="ECO:0000313" key="1">
    <source>
        <dbReference type="EMBL" id="SJL12627.1"/>
    </source>
</evidence>
<proteinExistence type="predicted"/>
<protein>
    <submittedName>
        <fullName evidence="1">Uncharacterized protein</fullName>
    </submittedName>
</protein>
<dbReference type="Proteomes" id="UP000219338">
    <property type="component" value="Unassembled WGS sequence"/>
</dbReference>
<gene>
    <name evidence="1" type="ORF">ARMOST_16056</name>
</gene>
<dbReference type="OrthoDB" id="2836053at2759"/>
<keyword evidence="2" id="KW-1185">Reference proteome</keyword>
<name>A0A284RV70_ARMOS</name>
<dbReference type="AlphaFoldDB" id="A0A284RV70"/>
<dbReference type="OMA" id="WPNISDE"/>
<accession>A0A284RV70</accession>
<sequence>MSAILPAEIIELIIHETWMLPLINNDRLAFMKTSLCISSWWLLAFLQKSFTDVYLVSPKYSFYLASLYRIREPCHILTINTSQLVLQSYLAHHCRSITLGHKRTEVYYARMIISNLPRCPKITMLFRNFVQNYPSWLVTCVQYLFSTANKDGHLQLIFTYDTTAVDYSPRDRYSYASEHYFYPHNIFSTREMGRLLTPFIGVRRLEIKGANPCAVFMTVEACPDLEVLETDIDENLIRGGFNVANARPPASCLEEAYFFTKWNQDYPMVKMQWPNISDELANMVSSCR</sequence>
<reference evidence="2" key="1">
    <citation type="journal article" date="2017" name="Nat. Ecol. Evol.">
        <title>Genome expansion and lineage-specific genetic innovations in the forest pathogenic fungi Armillaria.</title>
        <authorList>
            <person name="Sipos G."/>
            <person name="Prasanna A.N."/>
            <person name="Walter M.C."/>
            <person name="O'Connor E."/>
            <person name="Balint B."/>
            <person name="Krizsan K."/>
            <person name="Kiss B."/>
            <person name="Hess J."/>
            <person name="Varga T."/>
            <person name="Slot J."/>
            <person name="Riley R."/>
            <person name="Boka B."/>
            <person name="Rigling D."/>
            <person name="Barry K."/>
            <person name="Lee J."/>
            <person name="Mihaltcheva S."/>
            <person name="LaButti K."/>
            <person name="Lipzen A."/>
            <person name="Waldron R."/>
            <person name="Moloney N.M."/>
            <person name="Sperisen C."/>
            <person name="Kredics L."/>
            <person name="Vagvoelgyi C."/>
            <person name="Patrignani A."/>
            <person name="Fitzpatrick D."/>
            <person name="Nagy I."/>
            <person name="Doyle S."/>
            <person name="Anderson J.B."/>
            <person name="Grigoriev I.V."/>
            <person name="Gueldener U."/>
            <person name="Muensterkoetter M."/>
            <person name="Nagy L.G."/>
        </authorList>
    </citation>
    <scope>NUCLEOTIDE SEQUENCE [LARGE SCALE GENOMIC DNA]</scope>
    <source>
        <strain evidence="2">C18/9</strain>
    </source>
</reference>
<dbReference type="EMBL" id="FUEG01000017">
    <property type="protein sequence ID" value="SJL12627.1"/>
    <property type="molecule type" value="Genomic_DNA"/>
</dbReference>
<evidence type="ECO:0000313" key="2">
    <source>
        <dbReference type="Proteomes" id="UP000219338"/>
    </source>
</evidence>
<organism evidence="1 2">
    <name type="scientific">Armillaria ostoyae</name>
    <name type="common">Armillaria root rot fungus</name>
    <dbReference type="NCBI Taxonomy" id="47428"/>
    <lineage>
        <taxon>Eukaryota</taxon>
        <taxon>Fungi</taxon>
        <taxon>Dikarya</taxon>
        <taxon>Basidiomycota</taxon>
        <taxon>Agaricomycotina</taxon>
        <taxon>Agaricomycetes</taxon>
        <taxon>Agaricomycetidae</taxon>
        <taxon>Agaricales</taxon>
        <taxon>Marasmiineae</taxon>
        <taxon>Physalacriaceae</taxon>
        <taxon>Armillaria</taxon>
    </lineage>
</organism>